<keyword evidence="2" id="KW-1185">Reference proteome</keyword>
<dbReference type="PROSITE" id="PS51257">
    <property type="entry name" value="PROKAR_LIPOPROTEIN"/>
    <property type="match status" value="1"/>
</dbReference>
<dbReference type="AlphaFoldDB" id="A0ABD1YAH9"/>
<gene>
    <name evidence="1" type="ORF">R1flu_002922</name>
</gene>
<evidence type="ECO:0000313" key="1">
    <source>
        <dbReference type="EMBL" id="KAL2622717.1"/>
    </source>
</evidence>
<name>A0ABD1YAH9_9MARC</name>
<proteinExistence type="predicted"/>
<protein>
    <submittedName>
        <fullName evidence="1">Uncharacterized protein</fullName>
    </submittedName>
</protein>
<reference evidence="1 2" key="1">
    <citation type="submission" date="2024-09" db="EMBL/GenBank/DDBJ databases">
        <title>Chromosome-scale assembly of Riccia fluitans.</title>
        <authorList>
            <person name="Paukszto L."/>
            <person name="Sawicki J."/>
            <person name="Karawczyk K."/>
            <person name="Piernik-Szablinska J."/>
            <person name="Szczecinska M."/>
            <person name="Mazdziarz M."/>
        </authorList>
    </citation>
    <scope>NUCLEOTIDE SEQUENCE [LARGE SCALE GENOMIC DNA]</scope>
    <source>
        <strain evidence="1">Rf_01</strain>
        <tissue evidence="1">Aerial parts of the thallus</tissue>
    </source>
</reference>
<comment type="caution">
    <text evidence="1">The sequence shown here is derived from an EMBL/GenBank/DDBJ whole genome shotgun (WGS) entry which is preliminary data.</text>
</comment>
<sequence length="127" mass="13240">MVARLSTTTVDCDAAVGFGVLTTAYVTSTTACPDARSTIGPPPVVAGTRSLVASLAGLSILNVTDLNSDFLDWIFRCRDVIGDSSSIVSSSEDSCCPPPCGCVTSIARGFFFTGYPKELDDSLTFVV</sequence>
<dbReference type="Proteomes" id="UP001605036">
    <property type="component" value="Unassembled WGS sequence"/>
</dbReference>
<organism evidence="1 2">
    <name type="scientific">Riccia fluitans</name>
    <dbReference type="NCBI Taxonomy" id="41844"/>
    <lineage>
        <taxon>Eukaryota</taxon>
        <taxon>Viridiplantae</taxon>
        <taxon>Streptophyta</taxon>
        <taxon>Embryophyta</taxon>
        <taxon>Marchantiophyta</taxon>
        <taxon>Marchantiopsida</taxon>
        <taxon>Marchantiidae</taxon>
        <taxon>Marchantiales</taxon>
        <taxon>Ricciaceae</taxon>
        <taxon>Riccia</taxon>
    </lineage>
</organism>
<evidence type="ECO:0000313" key="2">
    <source>
        <dbReference type="Proteomes" id="UP001605036"/>
    </source>
</evidence>
<dbReference type="EMBL" id="JBHFFA010000006">
    <property type="protein sequence ID" value="KAL2622717.1"/>
    <property type="molecule type" value="Genomic_DNA"/>
</dbReference>
<accession>A0ABD1YAH9</accession>